<gene>
    <name evidence="10" type="ORF">GCM10023165_12240</name>
</gene>
<comment type="similarity">
    <text evidence="3">Belongs to the UPF0194 family.</text>
</comment>
<dbReference type="Gene3D" id="2.40.30.170">
    <property type="match status" value="1"/>
</dbReference>
<dbReference type="Proteomes" id="UP001500975">
    <property type="component" value="Unassembled WGS sequence"/>
</dbReference>
<feature type="transmembrane region" description="Helical" evidence="8">
    <location>
        <begin position="45"/>
        <end position="65"/>
    </location>
</feature>
<evidence type="ECO:0000256" key="8">
    <source>
        <dbReference type="SAM" id="Phobius"/>
    </source>
</evidence>
<keyword evidence="8" id="KW-0812">Transmembrane</keyword>
<evidence type="ECO:0000256" key="4">
    <source>
        <dbReference type="ARBA" id="ARBA00022729"/>
    </source>
</evidence>
<evidence type="ECO:0000313" key="10">
    <source>
        <dbReference type="EMBL" id="GAA4335634.1"/>
    </source>
</evidence>
<dbReference type="PANTHER" id="PTHR32347">
    <property type="entry name" value="EFFLUX SYSTEM COMPONENT YKNX-RELATED"/>
    <property type="match status" value="1"/>
</dbReference>
<evidence type="ECO:0000256" key="1">
    <source>
        <dbReference type="ARBA" id="ARBA00004418"/>
    </source>
</evidence>
<sequence>MKLNLPSTDVHPAELATRAAWQPTASPPPAPDSGLLAKLRRKAPVALAILTLIASAIVFGPRLLWGPSVTVTPVVRGDLVQSVVASGHVEAPHRVRIGAQLAGEVRAVPVDEGQEVAAGQVLVRLVDAEWAAAAAQADAAVLQAEARLRQVLEVQKPVAEQALRQAEISAENARAQWRRNAALREQGFIGQAALDDWKKTVDLGEALVRSARRQLASAQPGGSDHTLATTALAGAHAAAAAAHSRLNYATIKAPVAGTLIERSVEPGDAVQPGKTLMVLSPAGETQLVVQIDEKNLGMLAIGQQAVASADAYADQRFAAELVYINPGVDVQRGSIEVKLAVPHPPANVRQDMTVSVQIQTASRSHALLLASDAVRDADRGQPWVLKVDGHHARRQSVRLGLHSGGLSEVIEGLQAGDLVVPASTPDIFEGSRLRARPRAKPEPEGRAS</sequence>
<organism evidence="10 11">
    <name type="scientific">Variovorax defluvii</name>
    <dbReference type="NCBI Taxonomy" id="913761"/>
    <lineage>
        <taxon>Bacteria</taxon>
        <taxon>Pseudomonadati</taxon>
        <taxon>Pseudomonadota</taxon>
        <taxon>Betaproteobacteria</taxon>
        <taxon>Burkholderiales</taxon>
        <taxon>Comamonadaceae</taxon>
        <taxon>Variovorax</taxon>
    </lineage>
</organism>
<reference evidence="11" key="1">
    <citation type="journal article" date="2019" name="Int. J. Syst. Evol. Microbiol.">
        <title>The Global Catalogue of Microorganisms (GCM) 10K type strain sequencing project: providing services to taxonomists for standard genome sequencing and annotation.</title>
        <authorList>
            <consortium name="The Broad Institute Genomics Platform"/>
            <consortium name="The Broad Institute Genome Sequencing Center for Infectious Disease"/>
            <person name="Wu L."/>
            <person name="Ma J."/>
        </authorList>
    </citation>
    <scope>NUCLEOTIDE SEQUENCE [LARGE SCALE GENOMIC DNA]</scope>
    <source>
        <strain evidence="11">JCM 17804</strain>
    </source>
</reference>
<evidence type="ECO:0000256" key="2">
    <source>
        <dbReference type="ARBA" id="ARBA00009477"/>
    </source>
</evidence>
<keyword evidence="5" id="KW-0574">Periplasm</keyword>
<dbReference type="NCBIfam" id="TIGR01730">
    <property type="entry name" value="RND_mfp"/>
    <property type="match status" value="1"/>
</dbReference>
<evidence type="ECO:0000313" key="11">
    <source>
        <dbReference type="Proteomes" id="UP001500975"/>
    </source>
</evidence>
<dbReference type="SUPFAM" id="SSF111369">
    <property type="entry name" value="HlyD-like secretion proteins"/>
    <property type="match status" value="2"/>
</dbReference>
<dbReference type="InterPro" id="IPR050465">
    <property type="entry name" value="UPF0194_transport"/>
</dbReference>
<dbReference type="EMBL" id="BAABGJ010000009">
    <property type="protein sequence ID" value="GAA4335634.1"/>
    <property type="molecule type" value="Genomic_DNA"/>
</dbReference>
<comment type="similarity">
    <text evidence="2">Belongs to the membrane fusion protein (MFP) (TC 8.A.1) family.</text>
</comment>
<dbReference type="Gene3D" id="1.10.287.470">
    <property type="entry name" value="Helix hairpin bin"/>
    <property type="match status" value="1"/>
</dbReference>
<dbReference type="InterPro" id="IPR058792">
    <property type="entry name" value="Beta-barrel_RND_2"/>
</dbReference>
<evidence type="ECO:0000256" key="3">
    <source>
        <dbReference type="ARBA" id="ARBA00010602"/>
    </source>
</evidence>
<dbReference type="Gene3D" id="2.40.420.20">
    <property type="match status" value="1"/>
</dbReference>
<keyword evidence="11" id="KW-1185">Reference proteome</keyword>
<keyword evidence="8" id="KW-0472">Membrane</keyword>
<comment type="caution">
    <text evidence="10">The sequence shown here is derived from an EMBL/GenBank/DDBJ whole genome shotgun (WGS) entry which is preliminary data.</text>
</comment>
<keyword evidence="4" id="KW-0732">Signal</keyword>
<dbReference type="RefSeq" id="WP_345536576.1">
    <property type="nucleotide sequence ID" value="NZ_BAABGJ010000009.1"/>
</dbReference>
<dbReference type="Pfam" id="PF25954">
    <property type="entry name" value="Beta-barrel_RND_2"/>
    <property type="match status" value="1"/>
</dbReference>
<dbReference type="PANTHER" id="PTHR32347:SF29">
    <property type="entry name" value="UPF0194 MEMBRANE PROTEIN YBHG"/>
    <property type="match status" value="1"/>
</dbReference>
<keyword evidence="8" id="KW-1133">Transmembrane helix</keyword>
<evidence type="ECO:0000256" key="7">
    <source>
        <dbReference type="SAM" id="MobiDB-lite"/>
    </source>
</evidence>
<keyword evidence="6" id="KW-0175">Coiled coil</keyword>
<evidence type="ECO:0000256" key="6">
    <source>
        <dbReference type="ARBA" id="ARBA00023054"/>
    </source>
</evidence>
<proteinExistence type="inferred from homology"/>
<name>A0ABP8H808_9BURK</name>
<dbReference type="Gene3D" id="2.40.50.100">
    <property type="match status" value="1"/>
</dbReference>
<accession>A0ABP8H808</accession>
<protein>
    <submittedName>
        <fullName evidence="10">Efflux RND transporter periplasmic adaptor subunit</fullName>
    </submittedName>
</protein>
<feature type="compositionally biased region" description="Basic and acidic residues" evidence="7">
    <location>
        <begin position="439"/>
        <end position="448"/>
    </location>
</feature>
<evidence type="ECO:0000259" key="9">
    <source>
        <dbReference type="Pfam" id="PF25954"/>
    </source>
</evidence>
<comment type="subcellular location">
    <subcellularLocation>
        <location evidence="1">Periplasm</location>
    </subcellularLocation>
</comment>
<dbReference type="InterPro" id="IPR006143">
    <property type="entry name" value="RND_pump_MFP"/>
</dbReference>
<feature type="domain" description="CusB-like beta-barrel" evidence="9">
    <location>
        <begin position="287"/>
        <end position="361"/>
    </location>
</feature>
<feature type="region of interest" description="Disordered" evidence="7">
    <location>
        <begin position="429"/>
        <end position="448"/>
    </location>
</feature>
<evidence type="ECO:0000256" key="5">
    <source>
        <dbReference type="ARBA" id="ARBA00022764"/>
    </source>
</evidence>